<dbReference type="eggNOG" id="COG1902">
    <property type="taxonomic scope" value="Bacteria"/>
</dbReference>
<dbReference type="HOGENOM" id="CLU_012153_0_1_4"/>
<dbReference type="PANTHER" id="PTHR43656">
    <property type="entry name" value="BINDING OXIDOREDUCTASE, PUTATIVE (AFU_ORTHOLOGUE AFUA_2G08260)-RELATED"/>
    <property type="match status" value="1"/>
</dbReference>
<evidence type="ECO:0000313" key="4">
    <source>
        <dbReference type="EMBL" id="AHG64604.1"/>
    </source>
</evidence>
<dbReference type="OrthoDB" id="8521686at2"/>
<gene>
    <name evidence="4" type="ORF">MIM_c25340</name>
</gene>
<dbReference type="Gene3D" id="3.20.20.70">
    <property type="entry name" value="Aldolase class I"/>
    <property type="match status" value="1"/>
</dbReference>
<feature type="domain" description="NADH:flavin oxidoreductase/NADH oxidase N-terminal" evidence="3">
    <location>
        <begin position="4"/>
        <end position="340"/>
    </location>
</feature>
<dbReference type="Pfam" id="PF00724">
    <property type="entry name" value="Oxidored_FMN"/>
    <property type="match status" value="1"/>
</dbReference>
<dbReference type="Proteomes" id="UP000019095">
    <property type="component" value="Chromosome"/>
</dbReference>
<proteinExistence type="predicted"/>
<keyword evidence="5" id="KW-1185">Reference proteome</keyword>
<accession>W0PCI7</accession>
<organism evidence="4 5">
    <name type="scientific">Advenella mimigardefordensis (strain DSM 17166 / LMG 22922 / DPN7)</name>
    <dbReference type="NCBI Taxonomy" id="1247726"/>
    <lineage>
        <taxon>Bacteria</taxon>
        <taxon>Pseudomonadati</taxon>
        <taxon>Pseudomonadota</taxon>
        <taxon>Betaproteobacteria</taxon>
        <taxon>Burkholderiales</taxon>
        <taxon>Alcaligenaceae</taxon>
    </lineage>
</organism>
<dbReference type="GO" id="GO:0010181">
    <property type="term" value="F:FMN binding"/>
    <property type="evidence" value="ECO:0007669"/>
    <property type="project" value="InterPro"/>
</dbReference>
<name>W0PCI7_ADVMD</name>
<protein>
    <submittedName>
        <fullName evidence="4">Putative NADH-dependent flavin oxidoreductase</fullName>
    </submittedName>
</protein>
<dbReference type="PANTHER" id="PTHR43656:SF2">
    <property type="entry name" value="BINDING OXIDOREDUCTASE, PUTATIVE (AFU_ORTHOLOGUE AFUA_2G08260)-RELATED"/>
    <property type="match status" value="1"/>
</dbReference>
<keyword evidence="2" id="KW-0560">Oxidoreductase</keyword>
<dbReference type="GO" id="GO:0016491">
    <property type="term" value="F:oxidoreductase activity"/>
    <property type="evidence" value="ECO:0007669"/>
    <property type="project" value="UniProtKB-KW"/>
</dbReference>
<dbReference type="InterPro" id="IPR013785">
    <property type="entry name" value="Aldolase_TIM"/>
</dbReference>
<sequence length="363" mass="39143">MTRSLFDTVALGKLLLSNRVGVAPMTRISATSDGLATDQMAAYYASFARGGFGVIITEGLYTDDKHSPGYLYQPGIINDAQERSWRKVVDVVHQEGAKIIAQIMHAGALVHGNPFDKDSIAPSAIQPKGRRSASYGGAGAYPVPRAATKEEITEVISGFVDAARRARSAGFDGIEIHGANGYLLDQFLTDYTNQRTDNYGGSTENRVRLLVEVCRAVRAAVKDDFTVGIRISQAKVNDFEHKWAGAERDAAIIFGQLAGAGLDFIHLTEHEAWQPAFDGGGGASLAALAKMYLKIPLIVNGGLGDPVRAADMIQGGQADIISLGKAALANRDWIRKVMHEQLLEAFDAERVLQPDAKIKTFEI</sequence>
<dbReference type="CDD" id="cd02803">
    <property type="entry name" value="OYE_like_FMN_family"/>
    <property type="match status" value="1"/>
</dbReference>
<evidence type="ECO:0000259" key="3">
    <source>
        <dbReference type="Pfam" id="PF00724"/>
    </source>
</evidence>
<dbReference type="InterPro" id="IPR001155">
    <property type="entry name" value="OxRdtase_FMN_N"/>
</dbReference>
<dbReference type="EMBL" id="CP003915">
    <property type="protein sequence ID" value="AHG64604.1"/>
    <property type="molecule type" value="Genomic_DNA"/>
</dbReference>
<dbReference type="PATRIC" id="fig|1247726.3.peg.2785"/>
<dbReference type="AlphaFoldDB" id="W0PCI7"/>
<dbReference type="SUPFAM" id="SSF51395">
    <property type="entry name" value="FMN-linked oxidoreductases"/>
    <property type="match status" value="1"/>
</dbReference>
<keyword evidence="1" id="KW-0285">Flavoprotein</keyword>
<dbReference type="STRING" id="1247726.MIM_c25340"/>
<evidence type="ECO:0000313" key="5">
    <source>
        <dbReference type="Proteomes" id="UP000019095"/>
    </source>
</evidence>
<dbReference type="RefSeq" id="WP_025373247.1">
    <property type="nucleotide sequence ID" value="NZ_CP003915.1"/>
</dbReference>
<evidence type="ECO:0000256" key="2">
    <source>
        <dbReference type="ARBA" id="ARBA00023002"/>
    </source>
</evidence>
<dbReference type="KEGG" id="amim:MIM_c25340"/>
<reference evidence="4 5" key="1">
    <citation type="journal article" date="2014" name="Microbiology">
        <title>Unravelling the complete genome sequence of Advenella mimigardefordensis strain DPN7T and novel insights in the catabolism of the xenobiotic polythioester precursor 3,3'-dithiodipropionate.</title>
        <authorList>
            <person name="Wubbeler J.H."/>
            <person name="Hiessl S."/>
            <person name="Schuldes J."/>
            <person name="Thurmer A."/>
            <person name="Daniel R."/>
            <person name="Steinbuchel A."/>
        </authorList>
    </citation>
    <scope>NUCLEOTIDE SEQUENCE [LARGE SCALE GENOMIC DNA]</scope>
    <source>
        <strain evidence="5">DSM 17166 / LMG 22922 / DPN7</strain>
    </source>
</reference>
<evidence type="ECO:0000256" key="1">
    <source>
        <dbReference type="ARBA" id="ARBA00022630"/>
    </source>
</evidence>
<dbReference type="InterPro" id="IPR051799">
    <property type="entry name" value="NADH_flavin_oxidoreductase"/>
</dbReference>